<dbReference type="RefSeq" id="WP_003576893.1">
    <property type="nucleotide sequence ID" value="NZ_JH719393.1"/>
</dbReference>
<evidence type="ECO:0000256" key="1">
    <source>
        <dbReference type="SAM" id="MobiDB-lite"/>
    </source>
</evidence>
<gene>
    <name evidence="4" type="ORF">Rleg4DRAFT_5906</name>
</gene>
<name>J0CK63_RHILT</name>
<dbReference type="AlphaFoldDB" id="J0CK63"/>
<dbReference type="EMBL" id="JH719393">
    <property type="protein sequence ID" value="EJC84112.1"/>
    <property type="molecule type" value="Genomic_DNA"/>
</dbReference>
<dbReference type="SUPFAM" id="SSF46785">
    <property type="entry name" value="Winged helix' DNA-binding domain"/>
    <property type="match status" value="1"/>
</dbReference>
<dbReference type="Pfam" id="PF03428">
    <property type="entry name" value="RP-C"/>
    <property type="match status" value="1"/>
</dbReference>
<feature type="domain" description="Plasmid replication protein C C-terminal" evidence="3">
    <location>
        <begin position="314"/>
        <end position="414"/>
    </location>
</feature>
<dbReference type="NCBIfam" id="NF040974">
    <property type="entry name" value="RepABC_RepC"/>
    <property type="match status" value="1"/>
</dbReference>
<feature type="compositionally biased region" description="Low complexity" evidence="1">
    <location>
        <begin position="258"/>
        <end position="268"/>
    </location>
</feature>
<evidence type="ECO:0000259" key="3">
    <source>
        <dbReference type="Pfam" id="PF11800"/>
    </source>
</evidence>
<dbReference type="HOGENOM" id="CLU_051007_1_0_5"/>
<feature type="compositionally biased region" description="Basic and acidic residues" evidence="1">
    <location>
        <begin position="277"/>
        <end position="293"/>
    </location>
</feature>
<evidence type="ECO:0000259" key="2">
    <source>
        <dbReference type="Pfam" id="PF03428"/>
    </source>
</evidence>
<reference evidence="4 5" key="1">
    <citation type="submission" date="2012-02" db="EMBL/GenBank/DDBJ databases">
        <title>Improved High-Quality Draft Sequence of Rhizobium leguminosarum bv. trifolii WSM2297.</title>
        <authorList>
            <consortium name="US DOE Joint Genome Institute"/>
            <person name="Lucas S."/>
            <person name="Han J."/>
            <person name="Lapidus A."/>
            <person name="Cheng J.-F."/>
            <person name="Goodwin L."/>
            <person name="Pitluck S."/>
            <person name="Peters L."/>
            <person name="Ovchinnikova G."/>
            <person name="Zhang X."/>
            <person name="Detter J.C."/>
            <person name="Han C."/>
            <person name="Tapia R."/>
            <person name="Land M."/>
            <person name="Hauser L."/>
            <person name="Kyrpides N."/>
            <person name="Ivanova N."/>
            <person name="Pagani I."/>
            <person name="Brau L."/>
            <person name="Yates R."/>
            <person name="O'Hara G."/>
            <person name="Rui T."/>
            <person name="Howieson J."/>
            <person name="Reeve W."/>
            <person name="Woyke T."/>
        </authorList>
    </citation>
    <scope>NUCLEOTIDE SEQUENCE [LARGE SCALE GENOMIC DNA]</scope>
    <source>
        <strain evidence="4 5">WSM2297</strain>
    </source>
</reference>
<protein>
    <submittedName>
        <fullName evidence="4">Replication protein C</fullName>
    </submittedName>
</protein>
<organism evidence="4 5">
    <name type="scientific">Rhizobium leguminosarum bv. trifolii WSM2297</name>
    <dbReference type="NCBI Taxonomy" id="754762"/>
    <lineage>
        <taxon>Bacteria</taxon>
        <taxon>Pseudomonadati</taxon>
        <taxon>Pseudomonadota</taxon>
        <taxon>Alphaproteobacteria</taxon>
        <taxon>Hyphomicrobiales</taxon>
        <taxon>Rhizobiaceae</taxon>
        <taxon>Rhizobium/Agrobacterium group</taxon>
        <taxon>Rhizobium</taxon>
    </lineage>
</organism>
<evidence type="ECO:0000313" key="4">
    <source>
        <dbReference type="EMBL" id="EJC84112.1"/>
    </source>
</evidence>
<dbReference type="InterPro" id="IPR005090">
    <property type="entry name" value="RepC_N"/>
</dbReference>
<dbReference type="Proteomes" id="UP000005732">
    <property type="component" value="Unassembled WGS sequence"/>
</dbReference>
<dbReference type="InterPro" id="IPR036390">
    <property type="entry name" value="WH_DNA-bd_sf"/>
</dbReference>
<dbReference type="Pfam" id="PF11800">
    <property type="entry name" value="RP-C_C"/>
    <property type="match status" value="1"/>
</dbReference>
<accession>J0CK63</accession>
<feature type="domain" description="Plasmid replication protein C N-terminal" evidence="2">
    <location>
        <begin position="13"/>
        <end position="186"/>
    </location>
</feature>
<dbReference type="InterPro" id="IPR021760">
    <property type="entry name" value="RepC_C"/>
</dbReference>
<dbReference type="OrthoDB" id="7488837at2"/>
<proteinExistence type="predicted"/>
<evidence type="ECO:0000313" key="5">
    <source>
        <dbReference type="Proteomes" id="UP000005732"/>
    </source>
</evidence>
<dbReference type="InterPro" id="IPR047611">
    <property type="entry name" value="RepABC_RepC"/>
</dbReference>
<feature type="region of interest" description="Disordered" evidence="1">
    <location>
        <begin position="238"/>
        <end position="307"/>
    </location>
</feature>
<sequence length="446" mass="48858">MESESVTTPFGRRPMSLAMLLKQRRGETIEAGTKRNKWKLFRSVCEARARLDVTDRALTVLDALLTFFPDDELSCERGLIVFPSNAQLCLRARGMAAATLRRHLAVLVEAGLISRKDSPNGKRYVRRGKEGSIAEAYGFSLAPLLARAHEIEAIAAGIAADRQMLRGMKERLTICRRDIAKLISAAIEETVPGDWEHVSSILDGLLQRIPRTATLENLPPILEELETIRLNVINTLESQEKHQRASTNESRIERHIQNSNPESTSESEPGLETVQEANRDPEPSSGLERRKAGVDGNGSRTTARTNAGELKSLPLGMVVQACPDIVDYGPGGRIASWRDLMTATILVHSMLGVSPSAYEEAASVMGPENAAVVMACILQRGGCINSAGGYLRDLTRRAKRGEFALGPMLMALLRTKDRFKVGLEEGCRKVNFGKEPGAPARQNGVR</sequence>
<dbReference type="NCBIfam" id="NF010396">
    <property type="entry name" value="PRK13824.1"/>
    <property type="match status" value="1"/>
</dbReference>